<organism evidence="3 4">
    <name type="scientific">[Empedobacter] haloabium</name>
    <dbReference type="NCBI Taxonomy" id="592317"/>
    <lineage>
        <taxon>Bacteria</taxon>
        <taxon>Pseudomonadati</taxon>
        <taxon>Pseudomonadota</taxon>
        <taxon>Betaproteobacteria</taxon>
        <taxon>Burkholderiales</taxon>
        <taxon>Oxalobacteraceae</taxon>
        <taxon>Telluria group</taxon>
        <taxon>Telluria group incertae sedis</taxon>
    </lineage>
</organism>
<evidence type="ECO:0000256" key="1">
    <source>
        <dbReference type="SAM" id="MobiDB-lite"/>
    </source>
</evidence>
<dbReference type="Proteomes" id="UP000321323">
    <property type="component" value="Chromosome"/>
</dbReference>
<keyword evidence="4" id="KW-1185">Reference proteome</keyword>
<accession>A0ABZ1UE71</accession>
<proteinExistence type="predicted"/>
<evidence type="ECO:0000259" key="2">
    <source>
        <dbReference type="Pfam" id="PF07589"/>
    </source>
</evidence>
<reference evidence="3 4" key="1">
    <citation type="journal article" date="2019" name="Int. J. Syst. Evol. Microbiol.">
        <title>The Draft Whole-Genome Sequence of the Antibiotic Producer Empedobacter haloabium ATCC 31962 Provides Indications for Its Taxonomic Reclassification.</title>
        <authorList>
            <person name="Miess H."/>
            <person name="Arlt P."/>
            <person name="Apel A.K."/>
            <person name="Weber T."/>
            <person name="Nieselt K."/>
            <person name="Hanssen F."/>
            <person name="Czemmel S."/>
            <person name="Nahnsen S."/>
            <person name="Gross H."/>
        </authorList>
    </citation>
    <scope>NUCLEOTIDE SEQUENCE [LARGE SCALE GENOMIC DNA]</scope>
    <source>
        <strain evidence="3 4">ATCC 31962</strain>
    </source>
</reference>
<feature type="region of interest" description="Disordered" evidence="1">
    <location>
        <begin position="156"/>
        <end position="206"/>
    </location>
</feature>
<gene>
    <name evidence="3" type="ORF">E7V67_015465</name>
</gene>
<dbReference type="EMBL" id="CP136508">
    <property type="protein sequence ID" value="WUR11117.1"/>
    <property type="molecule type" value="Genomic_DNA"/>
</dbReference>
<dbReference type="Pfam" id="PF07589">
    <property type="entry name" value="PEP-CTERM"/>
    <property type="match status" value="1"/>
</dbReference>
<name>A0ABZ1UE71_9BURK</name>
<protein>
    <submittedName>
        <fullName evidence="3">MHFG family PEP-CTERM protein</fullName>
    </submittedName>
</protein>
<evidence type="ECO:0000313" key="3">
    <source>
        <dbReference type="EMBL" id="WUR11117.1"/>
    </source>
</evidence>
<sequence length="248" mass="26396">MPLIAAALAATLSVSATCSWNRPGVDPYRGDAATALAHYPDIPAAQREVLLDKMSKGRPDDRVAIRRDAIIGDADYDPAIRDMHFGKTKMCGSVDRSKWTASRSEPGAVYCADQHCILVPKICGNVSRITRRSQPATTPPDQPDQPLTVAEAVPVEPWNPERHPLDWLTGTELGLSDGPGHEGGDGDGEGDGSGEPYLTADAGNPALWGWDEDQPVQAVPEASTWAMLVAGVGIVAGWGRRARRKAAA</sequence>
<dbReference type="InterPro" id="IPR013424">
    <property type="entry name" value="Ice-binding_C"/>
</dbReference>
<dbReference type="NCBIfam" id="NF038119">
    <property type="entry name" value="PEP_CTERM_MHFG"/>
    <property type="match status" value="1"/>
</dbReference>
<feature type="domain" description="Ice-binding protein C-terminal" evidence="2">
    <location>
        <begin position="218"/>
        <end position="244"/>
    </location>
</feature>
<evidence type="ECO:0000313" key="4">
    <source>
        <dbReference type="Proteomes" id="UP000321323"/>
    </source>
</evidence>